<proteinExistence type="predicted"/>
<feature type="compositionally biased region" description="Basic residues" evidence="1">
    <location>
        <begin position="33"/>
        <end position="55"/>
    </location>
</feature>
<comment type="caution">
    <text evidence="2">The sequence shown here is derived from an EMBL/GenBank/DDBJ whole genome shotgun (WGS) entry which is preliminary data.</text>
</comment>
<dbReference type="GeneID" id="94426926"/>
<feature type="region of interest" description="Disordered" evidence="1">
    <location>
        <begin position="1"/>
        <end position="125"/>
    </location>
</feature>
<evidence type="ECO:0000313" key="3">
    <source>
        <dbReference type="Proteomes" id="UP000221165"/>
    </source>
</evidence>
<keyword evidence="3" id="KW-1185">Reference proteome</keyword>
<dbReference type="Proteomes" id="UP000221165">
    <property type="component" value="Unassembled WGS sequence"/>
</dbReference>
<evidence type="ECO:0000313" key="2">
    <source>
        <dbReference type="EMBL" id="PHJ22633.1"/>
    </source>
</evidence>
<feature type="compositionally biased region" description="Basic and acidic residues" evidence="1">
    <location>
        <begin position="108"/>
        <end position="125"/>
    </location>
</feature>
<dbReference type="EMBL" id="MIGC01001583">
    <property type="protein sequence ID" value="PHJ22633.1"/>
    <property type="molecule type" value="Genomic_DNA"/>
</dbReference>
<reference evidence="2 3" key="1">
    <citation type="journal article" date="2017" name="Int. J. Parasitol.">
        <title>The genome of the protozoan parasite Cystoisospora suis and a reverse vaccinology approach to identify vaccine candidates.</title>
        <authorList>
            <person name="Palmieri N."/>
            <person name="Shrestha A."/>
            <person name="Ruttkowski B."/>
            <person name="Beck T."/>
            <person name="Vogl C."/>
            <person name="Tomley F."/>
            <person name="Blake D.P."/>
            <person name="Joachim A."/>
        </authorList>
    </citation>
    <scope>NUCLEOTIDE SEQUENCE [LARGE SCALE GENOMIC DNA]</scope>
    <source>
        <strain evidence="2 3">Wien I</strain>
    </source>
</reference>
<accession>A0A2C6L554</accession>
<protein>
    <submittedName>
        <fullName evidence="2">Uncharacterized protein</fullName>
    </submittedName>
</protein>
<sequence length="551" mass="61888">MEIRRTKDDGEEESKDAGGVDNTNTPRRGVLVTRKKSGRKKTLLRRGMKKTKKPFHSSAGGEGGLYSGESLRSDLPQSQAPTFAPKSKYVRFIEPVREVREEQEDDEDKRKADFHQRSWERPEKEREAYRMKYNFQDARFYMPEDEDISEKKKKRKVVMAMAPRVFLQQEQHLPPQDLFMTVEWIESAKPDKWPRDPQTDSEFENLYRVDRDEAEQDPRFFPWVEEKPLLGGATLLSSWPGALAPFCLRLWPHQQADKDGKGARSYNGFDDEVLDTIELAEAFLIEAVLPALGSLGCPLRPNSERTVVWLLRPSDFFEEKEDESAPAIQKEEQEEEAEVLKVKGDDGPCFQEEEDDDEQTTVTSEVDPEEVTPPLPTLLQQCSAGSSRSCHRSDCCPCFLPASPQSCKETDLECSFAPLCLASRPAVSLVNVAPEDEAALTCQDEEVPAANSFLRRPPSTPPLQHPLSFPKKSILCERSNARKETQGGATEGEKGGQILASLMTPCTEHMLGSVGEGLEAVAELGAVALERVVLLLSKNKDGPEEPITCWC</sequence>
<name>A0A2C6L554_9APIC</name>
<organism evidence="2 3">
    <name type="scientific">Cystoisospora suis</name>
    <dbReference type="NCBI Taxonomy" id="483139"/>
    <lineage>
        <taxon>Eukaryota</taxon>
        <taxon>Sar</taxon>
        <taxon>Alveolata</taxon>
        <taxon>Apicomplexa</taxon>
        <taxon>Conoidasida</taxon>
        <taxon>Coccidia</taxon>
        <taxon>Eucoccidiorida</taxon>
        <taxon>Eimeriorina</taxon>
        <taxon>Sarcocystidae</taxon>
        <taxon>Cystoisospora</taxon>
    </lineage>
</organism>
<gene>
    <name evidence="2" type="ORF">CSUI_003519</name>
</gene>
<feature type="region of interest" description="Disordered" evidence="1">
    <location>
        <begin position="344"/>
        <end position="375"/>
    </location>
</feature>
<dbReference type="AlphaFoldDB" id="A0A2C6L554"/>
<evidence type="ECO:0000256" key="1">
    <source>
        <dbReference type="SAM" id="MobiDB-lite"/>
    </source>
</evidence>
<dbReference type="VEuPathDB" id="ToxoDB:CSUI_003519"/>
<dbReference type="RefSeq" id="XP_067924310.1">
    <property type="nucleotide sequence ID" value="XM_068063715.1"/>
</dbReference>